<protein>
    <recommendedName>
        <fullName evidence="3">DDE Tnp4 domain-containing protein</fullName>
    </recommendedName>
</protein>
<evidence type="ECO:0008006" key="3">
    <source>
        <dbReference type="Google" id="ProtNLM"/>
    </source>
</evidence>
<organism evidence="1 2">
    <name type="scientific">Aphanomyces astaci</name>
    <name type="common">Crayfish plague agent</name>
    <dbReference type="NCBI Taxonomy" id="112090"/>
    <lineage>
        <taxon>Eukaryota</taxon>
        <taxon>Sar</taxon>
        <taxon>Stramenopiles</taxon>
        <taxon>Oomycota</taxon>
        <taxon>Saprolegniomycetes</taxon>
        <taxon>Saprolegniales</taxon>
        <taxon>Verrucalvaceae</taxon>
        <taxon>Aphanomyces</taxon>
    </lineage>
</organism>
<dbReference type="EMBL" id="VJMI01020817">
    <property type="protein sequence ID" value="KAF0703288.1"/>
    <property type="molecule type" value="Genomic_DNA"/>
</dbReference>
<sequence>MYAARDRSSFVTSVSLDPETFDLLLVSFAKHYLVHHLSGSGGRPPMINSINEALSLVLHFYSAPCEGKTLCALFGMPPATLARTLHKAELALSAALKTIPTAGIRYPTKRQQREWGVLISRVEPLVRAVWGFLDGKIYPVKAPTAVDLQNAYYNGWLHSTFVTGTLLFGADGTIVWGRHNFVGSWNDANTSSPLRDKLLDPNATLAGHGVVSERFRCRAIYSARLGRR</sequence>
<evidence type="ECO:0000313" key="1">
    <source>
        <dbReference type="EMBL" id="KAF0703288.1"/>
    </source>
</evidence>
<dbReference type="VEuPathDB" id="FungiDB:H257_02797"/>
<name>A0A6A4YX86_APHAT</name>
<dbReference type="PANTHER" id="PTHR48471">
    <property type="entry name" value="DDE TNP4 DOMAIN-CONTAINING PROTEIN"/>
    <property type="match status" value="1"/>
</dbReference>
<comment type="caution">
    <text evidence="1">The sequence shown here is derived from an EMBL/GenBank/DDBJ whole genome shotgun (WGS) entry which is preliminary data.</text>
</comment>
<dbReference type="Proteomes" id="UP000469452">
    <property type="component" value="Unassembled WGS sequence"/>
</dbReference>
<accession>A0A6A4YX86</accession>
<reference evidence="1 2" key="1">
    <citation type="submission" date="2019-06" db="EMBL/GenBank/DDBJ databases">
        <title>Genomics analysis of Aphanomyces spp. identifies a new class of oomycete effector associated with host adaptation.</title>
        <authorList>
            <person name="Gaulin E."/>
        </authorList>
    </citation>
    <scope>NUCLEOTIDE SEQUENCE [LARGE SCALE GENOMIC DNA]</scope>
    <source>
        <strain evidence="1 2">E</strain>
    </source>
</reference>
<gene>
    <name evidence="1" type="ORF">AaE_015451</name>
</gene>
<evidence type="ECO:0000313" key="2">
    <source>
        <dbReference type="Proteomes" id="UP000469452"/>
    </source>
</evidence>
<proteinExistence type="predicted"/>
<dbReference type="PANTHER" id="PTHR48471:SF1">
    <property type="entry name" value="DDE TNP4 DOMAIN-CONTAINING PROTEIN"/>
    <property type="match status" value="1"/>
</dbReference>
<dbReference type="AlphaFoldDB" id="A0A6A4YX86"/>